<dbReference type="GO" id="GO:0004022">
    <property type="term" value="F:alcohol dehydrogenase (NAD+) activity"/>
    <property type="evidence" value="ECO:0007669"/>
    <property type="project" value="TreeGrafter"/>
</dbReference>
<dbReference type="InterPro" id="IPR036291">
    <property type="entry name" value="NAD(P)-bd_dom_sf"/>
</dbReference>
<dbReference type="Gene3D" id="3.90.180.10">
    <property type="entry name" value="Medium-chain alcohol dehydrogenases, catalytic domain"/>
    <property type="match status" value="2"/>
</dbReference>
<name>A0AAV5GMY1_9BASI</name>
<sequence length="353" mass="39757">MQKVPQQFRAAQFTQRGGELEIKETKLSQLHSDELVIKVQACCLGSTDELLKFDLLPDLQYPLIPGAAVVGVVAQTAQKGQQQFKEGDRVAAITGCGGLAEFCRANEAMCVKLPQQFHEGERLVQAPTMTWDAGRVWTAAHHRCTEAEKRMDKHEREMVREINERMGFKGEGVVVVYGEGGFARLALDTLKKVKTSRKLILVATSDKWKANDYGLKDDEVLCINQHDVRNELKKRGGAHGIVCCDMPREGLEALLDGCRYHSTIVMMSPRRDEGMEVPIANILAKSMTLHGSPVMTHSDLRDVLSFAEQHRLEAPTRAFRFDENEVREAWQAVESRDEWKCSVVCFEQQQGMR</sequence>
<evidence type="ECO:0000256" key="4">
    <source>
        <dbReference type="ARBA" id="ARBA00022833"/>
    </source>
</evidence>
<evidence type="ECO:0000259" key="6">
    <source>
        <dbReference type="Pfam" id="PF08240"/>
    </source>
</evidence>
<feature type="domain" description="Alcohol dehydrogenase-like N-terminal" evidence="6">
    <location>
        <begin position="32"/>
        <end position="115"/>
    </location>
</feature>
<dbReference type="EMBL" id="BQKY01000014">
    <property type="protein sequence ID" value="GJN93666.1"/>
    <property type="molecule type" value="Genomic_DNA"/>
</dbReference>
<dbReference type="SUPFAM" id="SSF51735">
    <property type="entry name" value="NAD(P)-binding Rossmann-fold domains"/>
    <property type="match status" value="1"/>
</dbReference>
<dbReference type="InterPro" id="IPR011032">
    <property type="entry name" value="GroES-like_sf"/>
</dbReference>
<dbReference type="Gene3D" id="3.40.50.720">
    <property type="entry name" value="NAD(P)-binding Rossmann-like Domain"/>
    <property type="match status" value="1"/>
</dbReference>
<dbReference type="GO" id="GO:0005737">
    <property type="term" value="C:cytoplasm"/>
    <property type="evidence" value="ECO:0007669"/>
    <property type="project" value="TreeGrafter"/>
</dbReference>
<comment type="cofactor">
    <cofactor evidence="1">
        <name>Zn(2+)</name>
        <dbReference type="ChEBI" id="CHEBI:29105"/>
    </cofactor>
</comment>
<evidence type="ECO:0000313" key="8">
    <source>
        <dbReference type="Proteomes" id="UP001342314"/>
    </source>
</evidence>
<proteinExistence type="inferred from homology"/>
<accession>A0AAV5GMY1</accession>
<dbReference type="PANTHER" id="PTHR42940">
    <property type="entry name" value="ALCOHOL DEHYDROGENASE 1-RELATED"/>
    <property type="match status" value="1"/>
</dbReference>
<dbReference type="Proteomes" id="UP001342314">
    <property type="component" value="Unassembled WGS sequence"/>
</dbReference>
<dbReference type="InterPro" id="IPR013154">
    <property type="entry name" value="ADH-like_N"/>
</dbReference>
<evidence type="ECO:0000256" key="1">
    <source>
        <dbReference type="ARBA" id="ARBA00001947"/>
    </source>
</evidence>
<dbReference type="PANTHER" id="PTHR42940:SF8">
    <property type="entry name" value="VACUOLAR PROTEIN SORTING-ASSOCIATED PROTEIN 11"/>
    <property type="match status" value="1"/>
</dbReference>
<comment type="caution">
    <text evidence="7">The sequence shown here is derived from an EMBL/GenBank/DDBJ whole genome shotgun (WGS) entry which is preliminary data.</text>
</comment>
<evidence type="ECO:0000256" key="5">
    <source>
        <dbReference type="ARBA" id="ARBA00023002"/>
    </source>
</evidence>
<evidence type="ECO:0000313" key="7">
    <source>
        <dbReference type="EMBL" id="GJN93666.1"/>
    </source>
</evidence>
<gene>
    <name evidence="7" type="ORF">Rhopal_006723-T1</name>
</gene>
<dbReference type="AlphaFoldDB" id="A0AAV5GMY1"/>
<comment type="similarity">
    <text evidence="2">Belongs to the zinc-containing alcohol dehydrogenase family.</text>
</comment>
<keyword evidence="8" id="KW-1185">Reference proteome</keyword>
<keyword evidence="5" id="KW-0560">Oxidoreductase</keyword>
<keyword evidence="3" id="KW-0479">Metal-binding</keyword>
<protein>
    <recommendedName>
        <fullName evidence="6">Alcohol dehydrogenase-like N-terminal domain-containing protein</fullName>
    </recommendedName>
</protein>
<dbReference type="GO" id="GO:0046872">
    <property type="term" value="F:metal ion binding"/>
    <property type="evidence" value="ECO:0007669"/>
    <property type="project" value="UniProtKB-KW"/>
</dbReference>
<evidence type="ECO:0000256" key="3">
    <source>
        <dbReference type="ARBA" id="ARBA00022723"/>
    </source>
</evidence>
<evidence type="ECO:0000256" key="2">
    <source>
        <dbReference type="ARBA" id="ARBA00008072"/>
    </source>
</evidence>
<dbReference type="Pfam" id="PF08240">
    <property type="entry name" value="ADH_N"/>
    <property type="match status" value="1"/>
</dbReference>
<keyword evidence="4" id="KW-0862">Zinc</keyword>
<reference evidence="7 8" key="1">
    <citation type="submission" date="2021-12" db="EMBL/GenBank/DDBJ databases">
        <title>High titer production of polyol ester of fatty acids by Rhodotorula paludigena BS15 towards product separation-free biomass refinery.</title>
        <authorList>
            <person name="Mano J."/>
            <person name="Ono H."/>
            <person name="Tanaka T."/>
            <person name="Naito K."/>
            <person name="Sushida H."/>
            <person name="Ike M."/>
            <person name="Tokuyasu K."/>
            <person name="Kitaoka M."/>
        </authorList>
    </citation>
    <scope>NUCLEOTIDE SEQUENCE [LARGE SCALE GENOMIC DNA]</scope>
    <source>
        <strain evidence="7 8">BS15</strain>
    </source>
</reference>
<organism evidence="7 8">
    <name type="scientific">Rhodotorula paludigena</name>
    <dbReference type="NCBI Taxonomy" id="86838"/>
    <lineage>
        <taxon>Eukaryota</taxon>
        <taxon>Fungi</taxon>
        <taxon>Dikarya</taxon>
        <taxon>Basidiomycota</taxon>
        <taxon>Pucciniomycotina</taxon>
        <taxon>Microbotryomycetes</taxon>
        <taxon>Sporidiobolales</taxon>
        <taxon>Sporidiobolaceae</taxon>
        <taxon>Rhodotorula</taxon>
    </lineage>
</organism>
<dbReference type="SUPFAM" id="SSF50129">
    <property type="entry name" value="GroES-like"/>
    <property type="match status" value="1"/>
</dbReference>